<dbReference type="InterPro" id="IPR014710">
    <property type="entry name" value="RmlC-like_jellyroll"/>
</dbReference>
<accession>X1H147</accession>
<reference evidence="2" key="1">
    <citation type="journal article" date="2014" name="Front. Microbiol.">
        <title>High frequency of phylogenetically diverse reductive dehalogenase-homologous genes in deep subseafloor sedimentary metagenomes.</title>
        <authorList>
            <person name="Kawai M."/>
            <person name="Futagami T."/>
            <person name="Toyoda A."/>
            <person name="Takaki Y."/>
            <person name="Nishi S."/>
            <person name="Hori S."/>
            <person name="Arai W."/>
            <person name="Tsubouchi T."/>
            <person name="Morono Y."/>
            <person name="Uchiyama I."/>
            <person name="Ito T."/>
            <person name="Fujiyama A."/>
            <person name="Inagaki F."/>
            <person name="Takami H."/>
        </authorList>
    </citation>
    <scope>NUCLEOTIDE SEQUENCE</scope>
    <source>
        <strain evidence="2">Expedition CK06-06</strain>
    </source>
</reference>
<feature type="non-terminal residue" evidence="2">
    <location>
        <position position="1"/>
    </location>
</feature>
<organism evidence="2">
    <name type="scientific">marine sediment metagenome</name>
    <dbReference type="NCBI Taxonomy" id="412755"/>
    <lineage>
        <taxon>unclassified sequences</taxon>
        <taxon>metagenomes</taxon>
        <taxon>ecological metagenomes</taxon>
    </lineage>
</organism>
<dbReference type="SUPFAM" id="SSF51182">
    <property type="entry name" value="RmlC-like cupins"/>
    <property type="match status" value="1"/>
</dbReference>
<protein>
    <recommendedName>
        <fullName evidence="1">ChrR-like cupin domain-containing protein</fullName>
    </recommendedName>
</protein>
<dbReference type="AlphaFoldDB" id="X1H147"/>
<evidence type="ECO:0000313" key="2">
    <source>
        <dbReference type="EMBL" id="GAH38963.1"/>
    </source>
</evidence>
<name>X1H147_9ZZZZ</name>
<dbReference type="InterPro" id="IPR025979">
    <property type="entry name" value="ChrR-like_cupin_dom"/>
</dbReference>
<dbReference type="Gene3D" id="2.60.120.10">
    <property type="entry name" value="Jelly Rolls"/>
    <property type="match status" value="1"/>
</dbReference>
<evidence type="ECO:0000259" key="1">
    <source>
        <dbReference type="Pfam" id="PF12973"/>
    </source>
</evidence>
<dbReference type="InterPro" id="IPR011051">
    <property type="entry name" value="RmlC_Cupin_sf"/>
</dbReference>
<feature type="domain" description="ChrR-like cupin" evidence="1">
    <location>
        <begin position="1"/>
        <end position="91"/>
    </location>
</feature>
<proteinExistence type="predicted"/>
<dbReference type="EMBL" id="BARU01009585">
    <property type="protein sequence ID" value="GAH38963.1"/>
    <property type="molecule type" value="Genomic_DNA"/>
</dbReference>
<gene>
    <name evidence="2" type="ORF">S03H2_18469</name>
</gene>
<dbReference type="Pfam" id="PF12973">
    <property type="entry name" value="Cupin_7"/>
    <property type="match status" value="1"/>
</dbReference>
<comment type="caution">
    <text evidence="2">The sequence shown here is derived from an EMBL/GenBank/DDBJ whole genome shotgun (WGS) entry which is preliminary data.</text>
</comment>
<sequence length="117" mass="12785">PLGPGFGIQVLRTDERTGHFTVMIRAEAGSVLPRHKHLGAAEIYILSGKGVHPQTGAFSTGDYIFEEEGAIHDEVHFAETCDMLMVNYGPSAFLTPDNQPTYRMDIPMLKGLAAAQR</sequence>